<feature type="region of interest" description="Disordered" evidence="7">
    <location>
        <begin position="460"/>
        <end position="479"/>
    </location>
</feature>
<dbReference type="GO" id="GO:0000139">
    <property type="term" value="C:Golgi membrane"/>
    <property type="evidence" value="ECO:0007669"/>
    <property type="project" value="TreeGrafter"/>
</dbReference>
<protein>
    <recommendedName>
        <fullName evidence="11">Sugar phosphate transporter domain-containing protein</fullName>
    </recommendedName>
</protein>
<keyword evidence="10" id="KW-1185">Reference proteome</keyword>
<feature type="transmembrane region" description="Helical" evidence="8">
    <location>
        <begin position="198"/>
        <end position="215"/>
    </location>
</feature>
<dbReference type="AlphaFoldDB" id="A0A232LMB4"/>
<dbReference type="PANTHER" id="PTHR10778:SF4">
    <property type="entry name" value="NUCLEOTIDE SUGAR TRANSPORTER SLC35B4"/>
    <property type="match status" value="1"/>
</dbReference>
<keyword evidence="6 8" id="KW-0472">Membrane</keyword>
<evidence type="ECO:0000256" key="1">
    <source>
        <dbReference type="ARBA" id="ARBA00004127"/>
    </source>
</evidence>
<evidence type="ECO:0000256" key="7">
    <source>
        <dbReference type="SAM" id="MobiDB-lite"/>
    </source>
</evidence>
<name>A0A232LMB4_9EURO</name>
<evidence type="ECO:0000256" key="3">
    <source>
        <dbReference type="ARBA" id="ARBA00022597"/>
    </source>
</evidence>
<feature type="transmembrane region" description="Helical" evidence="8">
    <location>
        <begin position="433"/>
        <end position="452"/>
    </location>
</feature>
<dbReference type="GO" id="GO:0005464">
    <property type="term" value="F:UDP-xylose transmembrane transporter activity"/>
    <property type="evidence" value="ECO:0007669"/>
    <property type="project" value="TreeGrafter"/>
</dbReference>
<feature type="region of interest" description="Disordered" evidence="7">
    <location>
        <begin position="1"/>
        <end position="37"/>
    </location>
</feature>
<comment type="subcellular location">
    <subcellularLocation>
        <location evidence="1">Endomembrane system</location>
        <topology evidence="1">Multi-pass membrane protein</topology>
    </subcellularLocation>
</comment>
<evidence type="ECO:0000313" key="9">
    <source>
        <dbReference type="EMBL" id="OXV05299.1"/>
    </source>
</evidence>
<keyword evidence="5 8" id="KW-1133">Transmembrane helix</keyword>
<keyword evidence="4 8" id="KW-0812">Transmembrane</keyword>
<keyword evidence="2" id="KW-0813">Transport</keyword>
<evidence type="ECO:0008006" key="11">
    <source>
        <dbReference type="Google" id="ProtNLM"/>
    </source>
</evidence>
<evidence type="ECO:0000256" key="4">
    <source>
        <dbReference type="ARBA" id="ARBA00022692"/>
    </source>
</evidence>
<keyword evidence="3" id="KW-0762">Sugar transport</keyword>
<dbReference type="GO" id="GO:0005462">
    <property type="term" value="F:UDP-N-acetylglucosamine transmembrane transporter activity"/>
    <property type="evidence" value="ECO:0007669"/>
    <property type="project" value="TreeGrafter"/>
</dbReference>
<dbReference type="EMBL" id="NPHW01007223">
    <property type="protein sequence ID" value="OXV05299.1"/>
    <property type="molecule type" value="Genomic_DNA"/>
</dbReference>
<comment type="caution">
    <text evidence="9">The sequence shown here is derived from an EMBL/GenBank/DDBJ whole genome shotgun (WGS) entry which is preliminary data.</text>
</comment>
<evidence type="ECO:0000256" key="6">
    <source>
        <dbReference type="ARBA" id="ARBA00023136"/>
    </source>
</evidence>
<feature type="transmembrane region" description="Helical" evidence="8">
    <location>
        <begin position="105"/>
        <end position="124"/>
    </location>
</feature>
<evidence type="ECO:0000313" key="10">
    <source>
        <dbReference type="Proteomes" id="UP000243515"/>
    </source>
</evidence>
<feature type="transmembrane region" description="Helical" evidence="8">
    <location>
        <begin position="379"/>
        <end position="399"/>
    </location>
</feature>
<dbReference type="Pfam" id="PF08449">
    <property type="entry name" value="UAA"/>
    <property type="match status" value="1"/>
</dbReference>
<accession>A0A232LMB4</accession>
<feature type="transmembrane region" description="Helical" evidence="8">
    <location>
        <begin position="145"/>
        <end position="167"/>
    </location>
</feature>
<feature type="transmembrane region" description="Helical" evidence="8">
    <location>
        <begin position="277"/>
        <end position="294"/>
    </location>
</feature>
<feature type="transmembrane region" description="Helical" evidence="8">
    <location>
        <begin position="235"/>
        <end position="257"/>
    </location>
</feature>
<feature type="transmembrane region" description="Helical" evidence="8">
    <location>
        <begin position="406"/>
        <end position="427"/>
    </location>
</feature>
<organism evidence="9 10">
    <name type="scientific">Elaphomyces granulatus</name>
    <dbReference type="NCBI Taxonomy" id="519963"/>
    <lineage>
        <taxon>Eukaryota</taxon>
        <taxon>Fungi</taxon>
        <taxon>Dikarya</taxon>
        <taxon>Ascomycota</taxon>
        <taxon>Pezizomycotina</taxon>
        <taxon>Eurotiomycetes</taxon>
        <taxon>Eurotiomycetidae</taxon>
        <taxon>Eurotiales</taxon>
        <taxon>Elaphomycetaceae</taxon>
        <taxon>Elaphomyces</taxon>
    </lineage>
</organism>
<evidence type="ECO:0000256" key="5">
    <source>
        <dbReference type="ARBA" id="ARBA00022989"/>
    </source>
</evidence>
<feature type="transmembrane region" description="Helical" evidence="8">
    <location>
        <begin position="72"/>
        <end position="93"/>
    </location>
</feature>
<dbReference type="InterPro" id="IPR013657">
    <property type="entry name" value="SCL35B1-4/HUT1"/>
</dbReference>
<dbReference type="Proteomes" id="UP000243515">
    <property type="component" value="Unassembled WGS sequence"/>
</dbReference>
<feature type="compositionally biased region" description="Low complexity" evidence="7">
    <location>
        <begin position="462"/>
        <end position="473"/>
    </location>
</feature>
<dbReference type="OrthoDB" id="999962at2759"/>
<feature type="compositionally biased region" description="Polar residues" evidence="7">
    <location>
        <begin position="1"/>
        <end position="16"/>
    </location>
</feature>
<evidence type="ECO:0000256" key="2">
    <source>
        <dbReference type="ARBA" id="ARBA00022448"/>
    </source>
</evidence>
<proteinExistence type="predicted"/>
<feature type="transmembrane region" description="Helical" evidence="8">
    <location>
        <begin position="173"/>
        <end position="191"/>
    </location>
</feature>
<evidence type="ECO:0000256" key="8">
    <source>
        <dbReference type="SAM" id="Phobius"/>
    </source>
</evidence>
<dbReference type="PANTHER" id="PTHR10778">
    <property type="entry name" value="SOLUTE CARRIER FAMILY 35 MEMBER B"/>
    <property type="match status" value="1"/>
</dbReference>
<dbReference type="GO" id="GO:0005789">
    <property type="term" value="C:endoplasmic reticulum membrane"/>
    <property type="evidence" value="ECO:0007669"/>
    <property type="project" value="TreeGrafter"/>
</dbReference>
<reference evidence="9 10" key="1">
    <citation type="journal article" date="2015" name="Environ. Microbiol.">
        <title>Metagenome sequence of Elaphomyces granulatus from sporocarp tissue reveals Ascomycota ectomycorrhizal fingerprints of genome expansion and a Proteobacteria-rich microbiome.</title>
        <authorList>
            <person name="Quandt C.A."/>
            <person name="Kohler A."/>
            <person name="Hesse C.N."/>
            <person name="Sharpton T.J."/>
            <person name="Martin F."/>
            <person name="Spatafora J.W."/>
        </authorList>
    </citation>
    <scope>NUCLEOTIDE SEQUENCE [LARGE SCALE GENOMIC DNA]</scope>
    <source>
        <strain evidence="9 10">OSC145934</strain>
    </source>
</reference>
<gene>
    <name evidence="9" type="ORF">Egran_06934</name>
</gene>
<sequence>MTSEATDTTFDTNHCTSGGGRKAPDRTPSPSLFNDGLDVPSSATHERYNIDETKESWLSTAAAAAYATIPKWLNVGIIVSLIFGGCCGNVFALEAIIKDEPSSGPLITFVQFLTAAFFTLPGFLSFSAGPQALFLRPRAIPLTSWLISTAFFVTVNLLNNWAFAYSISVPLHIIIRSAGPVASMIVGCLYNAKRYSRLEIFAVSLLTIGAVWAALADADAKGRSMKIGLGVNGEGSSLTTFLTGFAILFLAMILAAFQGVYMDRLYAKHGNNHWREALLYSHLLSLPFFLPTYPQMSSHFRSFLTSPPLLSPLSKIVKDDGIVGSNATSHFLSAAASTATPVSEAHTLPVSISTASTIISTFQGHPFIRSVLAQTPVKIFYLLINAVTQYLCIRGVYLLAARSTSLSVAIVLNIRKIISLLLSIYIFENVLATGVLVGAILVFLGGGLYLYCGNRARKTTQQRRPTTQQSLRRPTTKAE</sequence>